<keyword evidence="2" id="KW-1185">Reference proteome</keyword>
<gene>
    <name evidence="1" type="ORF">Bpfe_003399</name>
</gene>
<dbReference type="AlphaFoldDB" id="A0AAD8C6D0"/>
<evidence type="ECO:0000313" key="2">
    <source>
        <dbReference type="Proteomes" id="UP001233172"/>
    </source>
</evidence>
<reference evidence="1" key="1">
    <citation type="journal article" date="2023" name="PLoS Negl. Trop. Dis.">
        <title>A genome sequence for Biomphalaria pfeifferi, the major vector snail for the human-infecting parasite Schistosoma mansoni.</title>
        <authorList>
            <person name="Bu L."/>
            <person name="Lu L."/>
            <person name="Laidemitt M.R."/>
            <person name="Zhang S.M."/>
            <person name="Mutuku M."/>
            <person name="Mkoji G."/>
            <person name="Steinauer M."/>
            <person name="Loker E.S."/>
        </authorList>
    </citation>
    <scope>NUCLEOTIDE SEQUENCE</scope>
    <source>
        <strain evidence="1">KasaAsao</strain>
    </source>
</reference>
<protein>
    <submittedName>
        <fullName evidence="1">Uncharacterized protein</fullName>
    </submittedName>
</protein>
<dbReference type="EMBL" id="JASAOG010000008">
    <property type="protein sequence ID" value="KAK0067301.1"/>
    <property type="molecule type" value="Genomic_DNA"/>
</dbReference>
<proteinExistence type="predicted"/>
<reference evidence="1" key="2">
    <citation type="submission" date="2023-04" db="EMBL/GenBank/DDBJ databases">
        <authorList>
            <person name="Bu L."/>
            <person name="Lu L."/>
            <person name="Laidemitt M.R."/>
            <person name="Zhang S.M."/>
            <person name="Mutuku M."/>
            <person name="Mkoji G."/>
            <person name="Steinauer M."/>
            <person name="Loker E.S."/>
        </authorList>
    </citation>
    <scope>NUCLEOTIDE SEQUENCE</scope>
    <source>
        <strain evidence="1">KasaAsao</strain>
        <tissue evidence="1">Whole Snail</tissue>
    </source>
</reference>
<organism evidence="1 2">
    <name type="scientific">Biomphalaria pfeifferi</name>
    <name type="common">Bloodfluke planorb</name>
    <name type="synonym">Freshwater snail</name>
    <dbReference type="NCBI Taxonomy" id="112525"/>
    <lineage>
        <taxon>Eukaryota</taxon>
        <taxon>Metazoa</taxon>
        <taxon>Spiralia</taxon>
        <taxon>Lophotrochozoa</taxon>
        <taxon>Mollusca</taxon>
        <taxon>Gastropoda</taxon>
        <taxon>Heterobranchia</taxon>
        <taxon>Euthyneura</taxon>
        <taxon>Panpulmonata</taxon>
        <taxon>Hygrophila</taxon>
        <taxon>Lymnaeoidea</taxon>
        <taxon>Planorbidae</taxon>
        <taxon>Biomphalaria</taxon>
    </lineage>
</organism>
<name>A0AAD8C6D0_BIOPF</name>
<dbReference type="Proteomes" id="UP001233172">
    <property type="component" value="Unassembled WGS sequence"/>
</dbReference>
<evidence type="ECO:0000313" key="1">
    <source>
        <dbReference type="EMBL" id="KAK0067301.1"/>
    </source>
</evidence>
<sequence>MQTSRALPSIALRHPCIKFREAICLSRTSDPREGQWPFETNDWGLSTSVQSRHPLWACTVRGGWGTGGGDMVEEGAGKKKGRRYKIEEEIRERVEGRCVWREREREA</sequence>
<comment type="caution">
    <text evidence="1">The sequence shown here is derived from an EMBL/GenBank/DDBJ whole genome shotgun (WGS) entry which is preliminary data.</text>
</comment>
<accession>A0AAD8C6D0</accession>